<proteinExistence type="inferred from homology"/>
<evidence type="ECO:0000256" key="1">
    <source>
        <dbReference type="ARBA" id="ARBA00004651"/>
    </source>
</evidence>
<feature type="transmembrane region" description="Helical" evidence="10">
    <location>
        <begin position="335"/>
        <end position="357"/>
    </location>
</feature>
<evidence type="ECO:0000256" key="7">
    <source>
        <dbReference type="ARBA" id="ARBA00023136"/>
    </source>
</evidence>
<evidence type="ECO:0000256" key="2">
    <source>
        <dbReference type="ARBA" id="ARBA00022475"/>
    </source>
</evidence>
<feature type="transmembrane region" description="Helical" evidence="10">
    <location>
        <begin position="300"/>
        <end position="329"/>
    </location>
</feature>
<sequence length="432" mass="49917">MKFLENLCSEDDETVYQYTEKHYWYLVNVSCLYPRLDTTNWKAISIVQFIFLFLFISYHITTLSITAIKLLDNQILMFEVLHYIVLLVVALFLLVDINIKRKYAAILHRYMAKGFSEYDCETENYRNKSNEEIKNKKNKLMIIVLISYVTIAMFIFIAAPLIDSYLSDNNDQKEIYNEYGVTMNLPVKQWIPFGSDTLIKYSVAFCMQMLVGGIVLALYIPADVVLFNCSVNIASELDLLIISIERLPERTLSLYRTMYGNRNVDFNKIRENSELLNCYKECLKQNAKHHQHIIKMFDSFFTLIGPSVFLILSIESIIIGLSATTFVLAKGKHGARITSIAFCISEILNVFFVSWNADQIYSASQKLSMSLYSANWPLVDKSNARTILCMMIGSSEPLVMNYLNLMEINYETFTLVMNSAYSYLNLLFAFVE</sequence>
<dbReference type="GO" id="GO:0004984">
    <property type="term" value="F:olfactory receptor activity"/>
    <property type="evidence" value="ECO:0007669"/>
    <property type="project" value="InterPro"/>
</dbReference>
<protein>
    <recommendedName>
        <fullName evidence="10">Odorant receptor</fullName>
    </recommendedName>
</protein>
<keyword evidence="5 10" id="KW-0552">Olfaction</keyword>
<comment type="caution">
    <text evidence="10">Lacks conserved residue(s) required for the propagation of feature annotation.</text>
</comment>
<comment type="caution">
    <text evidence="11">The sequence shown here is derived from an EMBL/GenBank/DDBJ whole genome shotgun (WGS) entry which is preliminary data.</text>
</comment>
<comment type="similarity">
    <text evidence="10">Belongs to the insect chemoreceptor superfamily. Heteromeric odorant receptor channel (TC 1.A.69) family.</text>
</comment>
<evidence type="ECO:0000256" key="9">
    <source>
        <dbReference type="ARBA" id="ARBA00023224"/>
    </source>
</evidence>
<dbReference type="Proteomes" id="UP001461498">
    <property type="component" value="Unassembled WGS sequence"/>
</dbReference>
<evidence type="ECO:0000256" key="8">
    <source>
        <dbReference type="ARBA" id="ARBA00023170"/>
    </source>
</evidence>
<dbReference type="GO" id="GO:0005886">
    <property type="term" value="C:plasma membrane"/>
    <property type="evidence" value="ECO:0007669"/>
    <property type="project" value="UniProtKB-SubCell"/>
</dbReference>
<dbReference type="InterPro" id="IPR004117">
    <property type="entry name" value="7tm6_olfct_rcpt"/>
</dbReference>
<evidence type="ECO:0000313" key="11">
    <source>
        <dbReference type="EMBL" id="KAK9512519.1"/>
    </source>
</evidence>
<keyword evidence="7 10" id="KW-0472">Membrane</keyword>
<dbReference type="EMBL" id="JAPXFL010000001">
    <property type="protein sequence ID" value="KAK9512519.1"/>
    <property type="molecule type" value="Genomic_DNA"/>
</dbReference>
<keyword evidence="4 10" id="KW-0812">Transmembrane</keyword>
<gene>
    <name evidence="11" type="ORF">O3M35_000922</name>
</gene>
<organism evidence="11 12">
    <name type="scientific">Rhynocoris fuscipes</name>
    <dbReference type="NCBI Taxonomy" id="488301"/>
    <lineage>
        <taxon>Eukaryota</taxon>
        <taxon>Metazoa</taxon>
        <taxon>Ecdysozoa</taxon>
        <taxon>Arthropoda</taxon>
        <taxon>Hexapoda</taxon>
        <taxon>Insecta</taxon>
        <taxon>Pterygota</taxon>
        <taxon>Neoptera</taxon>
        <taxon>Paraneoptera</taxon>
        <taxon>Hemiptera</taxon>
        <taxon>Heteroptera</taxon>
        <taxon>Panheteroptera</taxon>
        <taxon>Cimicomorpha</taxon>
        <taxon>Reduviidae</taxon>
        <taxon>Harpactorinae</taxon>
        <taxon>Harpactorini</taxon>
        <taxon>Rhynocoris</taxon>
    </lineage>
</organism>
<dbReference type="PANTHER" id="PTHR21137:SF35">
    <property type="entry name" value="ODORANT RECEPTOR 19A-RELATED"/>
    <property type="match status" value="1"/>
</dbReference>
<keyword evidence="6 10" id="KW-1133">Transmembrane helix</keyword>
<comment type="subcellular location">
    <subcellularLocation>
        <location evidence="1 10">Cell membrane</location>
        <topology evidence="1 10">Multi-pass membrane protein</topology>
    </subcellularLocation>
</comment>
<evidence type="ECO:0000256" key="10">
    <source>
        <dbReference type="RuleBase" id="RU351113"/>
    </source>
</evidence>
<keyword evidence="3 10" id="KW-0716">Sensory transduction</keyword>
<name>A0AAW1DQ40_9HEMI</name>
<dbReference type="PANTHER" id="PTHR21137">
    <property type="entry name" value="ODORANT RECEPTOR"/>
    <property type="match status" value="1"/>
</dbReference>
<feature type="transmembrane region" description="Helical" evidence="10">
    <location>
        <begin position="198"/>
        <end position="220"/>
    </location>
</feature>
<keyword evidence="9 10" id="KW-0807">Transducer</keyword>
<dbReference type="Pfam" id="PF02949">
    <property type="entry name" value="7tm_6"/>
    <property type="match status" value="1"/>
</dbReference>
<keyword evidence="8 10" id="KW-0675">Receptor</keyword>
<feature type="transmembrane region" description="Helical" evidence="10">
    <location>
        <begin position="140"/>
        <end position="162"/>
    </location>
</feature>
<keyword evidence="2" id="KW-1003">Cell membrane</keyword>
<dbReference type="GO" id="GO:0005549">
    <property type="term" value="F:odorant binding"/>
    <property type="evidence" value="ECO:0007669"/>
    <property type="project" value="InterPro"/>
</dbReference>
<evidence type="ECO:0000256" key="5">
    <source>
        <dbReference type="ARBA" id="ARBA00022725"/>
    </source>
</evidence>
<accession>A0AAW1DQ40</accession>
<evidence type="ECO:0000313" key="12">
    <source>
        <dbReference type="Proteomes" id="UP001461498"/>
    </source>
</evidence>
<keyword evidence="12" id="KW-1185">Reference proteome</keyword>
<feature type="transmembrane region" description="Helical" evidence="10">
    <location>
        <begin position="43"/>
        <end position="68"/>
    </location>
</feature>
<dbReference type="AlphaFoldDB" id="A0AAW1DQ40"/>
<dbReference type="GO" id="GO:0007165">
    <property type="term" value="P:signal transduction"/>
    <property type="evidence" value="ECO:0007669"/>
    <property type="project" value="UniProtKB-KW"/>
</dbReference>
<reference evidence="11 12" key="1">
    <citation type="submission" date="2022-12" db="EMBL/GenBank/DDBJ databases">
        <title>Chromosome-level genome assembly of true bugs.</title>
        <authorList>
            <person name="Ma L."/>
            <person name="Li H."/>
        </authorList>
    </citation>
    <scope>NUCLEOTIDE SEQUENCE [LARGE SCALE GENOMIC DNA]</scope>
    <source>
        <strain evidence="11">Lab_2022b</strain>
    </source>
</reference>
<feature type="transmembrane region" description="Helical" evidence="10">
    <location>
        <begin position="80"/>
        <end position="99"/>
    </location>
</feature>
<evidence type="ECO:0000256" key="4">
    <source>
        <dbReference type="ARBA" id="ARBA00022692"/>
    </source>
</evidence>
<evidence type="ECO:0000256" key="3">
    <source>
        <dbReference type="ARBA" id="ARBA00022606"/>
    </source>
</evidence>
<evidence type="ECO:0000256" key="6">
    <source>
        <dbReference type="ARBA" id="ARBA00022989"/>
    </source>
</evidence>